<keyword evidence="4" id="KW-0227">DNA damage</keyword>
<proteinExistence type="inferred from homology"/>
<evidence type="ECO:0000256" key="10">
    <source>
        <dbReference type="SAM" id="Coils"/>
    </source>
</evidence>
<evidence type="ECO:0000256" key="9">
    <source>
        <dbReference type="ARBA" id="ARBA00058864"/>
    </source>
</evidence>
<evidence type="ECO:0000256" key="7">
    <source>
        <dbReference type="ARBA" id="ARBA00023242"/>
    </source>
</evidence>
<keyword evidence="3" id="KW-0677">Repeat</keyword>
<accession>A0AAV1E7Q5</accession>
<dbReference type="PANTHER" id="PTHR12663">
    <property type="entry name" value="ANDROGEN INDUCED INHIBITOR OF PROLIFERATION AS3 / PDS5-RELATED"/>
    <property type="match status" value="1"/>
</dbReference>
<dbReference type="InterPro" id="IPR039776">
    <property type="entry name" value="Pds5"/>
</dbReference>
<evidence type="ECO:0000256" key="1">
    <source>
        <dbReference type="ARBA" id="ARBA00004123"/>
    </source>
</evidence>
<keyword evidence="7" id="KW-0539">Nucleus</keyword>
<feature type="coiled-coil region" evidence="10">
    <location>
        <begin position="169"/>
        <end position="224"/>
    </location>
</feature>
<evidence type="ECO:0000256" key="3">
    <source>
        <dbReference type="ARBA" id="ARBA00022737"/>
    </source>
</evidence>
<feature type="coiled-coil region" evidence="10">
    <location>
        <begin position="11"/>
        <end position="77"/>
    </location>
</feature>
<reference evidence="11" key="1">
    <citation type="submission" date="2023-03" db="EMBL/GenBank/DDBJ databases">
        <authorList>
            <person name="Julca I."/>
        </authorList>
    </citation>
    <scope>NUCLEOTIDE SEQUENCE</scope>
</reference>
<dbReference type="AlphaFoldDB" id="A0AAV1E7Q5"/>
<dbReference type="GO" id="GO:0006281">
    <property type="term" value="P:DNA repair"/>
    <property type="evidence" value="ECO:0007669"/>
    <property type="project" value="UniProtKB-KW"/>
</dbReference>
<dbReference type="SUPFAM" id="SSF63748">
    <property type="entry name" value="Tudor/PWWP/MBT"/>
    <property type="match status" value="1"/>
</dbReference>
<dbReference type="EMBL" id="OX459125">
    <property type="protein sequence ID" value="CAI9115715.1"/>
    <property type="molecule type" value="Genomic_DNA"/>
</dbReference>
<evidence type="ECO:0000313" key="11">
    <source>
        <dbReference type="EMBL" id="CAI9115715.1"/>
    </source>
</evidence>
<evidence type="ECO:0000256" key="8">
    <source>
        <dbReference type="ARBA" id="ARBA00023306"/>
    </source>
</evidence>
<keyword evidence="8" id="KW-0131">Cell cycle</keyword>
<comment type="function">
    <text evidence="9">Cohesin cofactor dispensable during the meiotic division but playing an important role in DNA repair by homologous recombination (HR) probably by helping SMC5/SMC6 complex. Regulator of sister chromatid cohesion in mitosis which may stabilize cohesin complex association with chromatin. May couple sister chromatid cohesion during mitosis to DNA replication. Cohesion ensures that chromosome partitioning is accurate in both meiotic and mitotic cells and plays an important role in DNA repair.</text>
</comment>
<comment type="subcellular location">
    <subcellularLocation>
        <location evidence="1">Nucleus</location>
    </subcellularLocation>
</comment>
<dbReference type="GO" id="GO:0000785">
    <property type="term" value="C:chromatin"/>
    <property type="evidence" value="ECO:0007669"/>
    <property type="project" value="TreeGrafter"/>
</dbReference>
<keyword evidence="5" id="KW-0132">Cell division</keyword>
<keyword evidence="6" id="KW-0234">DNA repair</keyword>
<evidence type="ECO:0000256" key="4">
    <source>
        <dbReference type="ARBA" id="ARBA00022763"/>
    </source>
</evidence>
<dbReference type="Proteomes" id="UP001161247">
    <property type="component" value="Chromosome 8"/>
</dbReference>
<evidence type="ECO:0000256" key="6">
    <source>
        <dbReference type="ARBA" id="ARBA00023204"/>
    </source>
</evidence>
<dbReference type="GO" id="GO:0005634">
    <property type="term" value="C:nucleus"/>
    <property type="evidence" value="ECO:0007669"/>
    <property type="project" value="UniProtKB-SubCell"/>
</dbReference>
<comment type="similarity">
    <text evidence="2">Belongs to the PDS5 family.</text>
</comment>
<keyword evidence="12" id="KW-1185">Reference proteome</keyword>
<sequence length="404" mass="47040">MGYVEKLSEAMLQNEERNESLKGMMDFLELEFKDFKSIVASARACYTECLEDLQKREEGLKDELRGREKDLDRKNEKISSFEKWLEKREIELNSKESVFQRREDECTEKMKSLEQKEADLGFRENVLLVREQALGLKENALELKGKALEMRENEIVSREKNYQRKIIVLEGKEDKFLAVEKDLERKKTELYTREQKVQSKENSLDSKDKKLKALGKELDSVKKDLEKKKIGLDSREEKVSSEQEAMEKSHEEIALKWKNLKEFETRIEVVKGKVVNLCSELVKIPPPCMESSSSFNAPQSTNVNCDRKNLGESALELKGNDVTAQERSELLKKCTSTESETPTTQLIGCRIKVWWPKDKQFYEGVVESFDTEKKKHLVVYDDGDVEALQLDKERWELIAEGRSR</sequence>
<dbReference type="FunFam" id="2.30.30.140:FF:000033">
    <property type="entry name" value="Binding protein"/>
    <property type="match status" value="1"/>
</dbReference>
<keyword evidence="10" id="KW-0175">Coiled coil</keyword>
<organism evidence="11 12">
    <name type="scientific">Oldenlandia corymbosa var. corymbosa</name>
    <dbReference type="NCBI Taxonomy" id="529605"/>
    <lineage>
        <taxon>Eukaryota</taxon>
        <taxon>Viridiplantae</taxon>
        <taxon>Streptophyta</taxon>
        <taxon>Embryophyta</taxon>
        <taxon>Tracheophyta</taxon>
        <taxon>Spermatophyta</taxon>
        <taxon>Magnoliopsida</taxon>
        <taxon>eudicotyledons</taxon>
        <taxon>Gunneridae</taxon>
        <taxon>Pentapetalae</taxon>
        <taxon>asterids</taxon>
        <taxon>lamiids</taxon>
        <taxon>Gentianales</taxon>
        <taxon>Rubiaceae</taxon>
        <taxon>Rubioideae</taxon>
        <taxon>Spermacoceae</taxon>
        <taxon>Hedyotis-Oldenlandia complex</taxon>
        <taxon>Oldenlandia</taxon>
    </lineage>
</organism>
<keyword evidence="5" id="KW-0498">Mitosis</keyword>
<dbReference type="PANTHER" id="PTHR12663:SF0">
    <property type="entry name" value="PRECOCIOUS DISSOCIATION OF SISTERS 5, ISOFORM A"/>
    <property type="match status" value="1"/>
</dbReference>
<evidence type="ECO:0000256" key="5">
    <source>
        <dbReference type="ARBA" id="ARBA00022776"/>
    </source>
</evidence>
<protein>
    <submittedName>
        <fullName evidence="11">OLC1v1016701C1</fullName>
    </submittedName>
</protein>
<dbReference type="GO" id="GO:0007064">
    <property type="term" value="P:mitotic sister chromatid cohesion"/>
    <property type="evidence" value="ECO:0007669"/>
    <property type="project" value="InterPro"/>
</dbReference>
<dbReference type="CDD" id="cd20404">
    <property type="entry name" value="Tudor_Agenet_AtEML-like"/>
    <property type="match status" value="1"/>
</dbReference>
<gene>
    <name evidence="11" type="ORF">OLC1_LOCUS22184</name>
</gene>
<evidence type="ECO:0000313" key="12">
    <source>
        <dbReference type="Proteomes" id="UP001161247"/>
    </source>
</evidence>
<dbReference type="Gene3D" id="2.30.30.140">
    <property type="match status" value="1"/>
</dbReference>
<dbReference type="GO" id="GO:0035825">
    <property type="term" value="P:homologous recombination"/>
    <property type="evidence" value="ECO:0007669"/>
    <property type="project" value="UniProtKB-ARBA"/>
</dbReference>
<name>A0AAV1E7Q5_OLDCO</name>
<evidence type="ECO:0000256" key="2">
    <source>
        <dbReference type="ARBA" id="ARBA00006254"/>
    </source>
</evidence>
<dbReference type="GO" id="GO:0009556">
    <property type="term" value="P:microsporogenesis"/>
    <property type="evidence" value="ECO:0007669"/>
    <property type="project" value="UniProtKB-ARBA"/>
</dbReference>